<name>A0A1H2F417_9GAMM</name>
<keyword evidence="4" id="KW-1185">Reference proteome</keyword>
<protein>
    <submittedName>
        <fullName evidence="3">Hyperosmotically inducible protein</fullName>
    </submittedName>
</protein>
<evidence type="ECO:0000259" key="2">
    <source>
        <dbReference type="PROSITE" id="PS50914"/>
    </source>
</evidence>
<dbReference type="Gene3D" id="3.30.1340.30">
    <property type="match status" value="1"/>
</dbReference>
<dbReference type="Proteomes" id="UP000243924">
    <property type="component" value="Chromosome I"/>
</dbReference>
<dbReference type="SMART" id="SM00749">
    <property type="entry name" value="BON"/>
    <property type="match status" value="1"/>
</dbReference>
<dbReference type="InterPro" id="IPR007055">
    <property type="entry name" value="BON_dom"/>
</dbReference>
<dbReference type="EMBL" id="LT629787">
    <property type="protein sequence ID" value="SDU02126.1"/>
    <property type="molecule type" value="Genomic_DNA"/>
</dbReference>
<dbReference type="STRING" id="1434072.SAMN05216210_1271"/>
<dbReference type="PROSITE" id="PS50914">
    <property type="entry name" value="BON"/>
    <property type="match status" value="1"/>
</dbReference>
<accession>A0A1H2F417</accession>
<proteinExistence type="predicted"/>
<feature type="chain" id="PRO_5009273609" evidence="1">
    <location>
        <begin position="30"/>
        <end position="120"/>
    </location>
</feature>
<evidence type="ECO:0000313" key="4">
    <source>
        <dbReference type="Proteomes" id="UP000243924"/>
    </source>
</evidence>
<dbReference type="AlphaFoldDB" id="A0A1H2F417"/>
<dbReference type="PANTHER" id="PTHR34606">
    <property type="entry name" value="BON DOMAIN-CONTAINING PROTEIN"/>
    <property type="match status" value="1"/>
</dbReference>
<dbReference type="RefSeq" id="WP_157719098.1">
    <property type="nucleotide sequence ID" value="NZ_LT629787.1"/>
</dbReference>
<keyword evidence="1" id="KW-0732">Signal</keyword>
<feature type="signal peptide" evidence="1">
    <location>
        <begin position="1"/>
        <end position="29"/>
    </location>
</feature>
<dbReference type="Pfam" id="PF04972">
    <property type="entry name" value="BON"/>
    <property type="match status" value="1"/>
</dbReference>
<dbReference type="PANTHER" id="PTHR34606:SF15">
    <property type="entry name" value="BON DOMAIN-CONTAINING PROTEIN"/>
    <property type="match status" value="1"/>
</dbReference>
<dbReference type="InterPro" id="IPR051686">
    <property type="entry name" value="Lipoprotein_DolP"/>
</dbReference>
<organism evidence="3 4">
    <name type="scientific">Halopseudomonas salegens</name>
    <dbReference type="NCBI Taxonomy" id="1434072"/>
    <lineage>
        <taxon>Bacteria</taxon>
        <taxon>Pseudomonadati</taxon>
        <taxon>Pseudomonadota</taxon>
        <taxon>Gammaproteobacteria</taxon>
        <taxon>Pseudomonadales</taxon>
        <taxon>Pseudomonadaceae</taxon>
        <taxon>Halopseudomonas</taxon>
    </lineage>
</organism>
<dbReference type="OrthoDB" id="8910395at2"/>
<gene>
    <name evidence="3" type="ORF">SAMN05216210_1271</name>
</gene>
<dbReference type="InterPro" id="IPR014004">
    <property type="entry name" value="Transpt-assoc_nodulatn_dom_bac"/>
</dbReference>
<feature type="domain" description="BON" evidence="2">
    <location>
        <begin position="50"/>
        <end position="119"/>
    </location>
</feature>
<evidence type="ECO:0000313" key="3">
    <source>
        <dbReference type="EMBL" id="SDU02126.1"/>
    </source>
</evidence>
<sequence>MKQLTKGFAIATVAATALGLSAMSSVAVADDHDMSDKTESTMESAAQATSDTWITSKVLASFAADAHVSVFDLDADTKEGVVTLTGEVNTSAERALAKLIAKGIDGVKDVDADGVTVAEE</sequence>
<evidence type="ECO:0000256" key="1">
    <source>
        <dbReference type="SAM" id="SignalP"/>
    </source>
</evidence>
<reference evidence="4" key="1">
    <citation type="submission" date="2016-10" db="EMBL/GenBank/DDBJ databases">
        <authorList>
            <person name="Varghese N."/>
            <person name="Submissions S."/>
        </authorList>
    </citation>
    <scope>NUCLEOTIDE SEQUENCE [LARGE SCALE GENOMIC DNA]</scope>
    <source>
        <strain evidence="4">CECT 8338</strain>
    </source>
</reference>